<dbReference type="Pfam" id="PF00535">
    <property type="entry name" value="Glycos_transf_2"/>
    <property type="match status" value="1"/>
</dbReference>
<dbReference type="GeneID" id="76205001"/>
<dbReference type="KEGG" id="aot:AcetOri_orf00618"/>
<accession>A0A2Z5ZDV7</accession>
<dbReference type="InterPro" id="IPR006446">
    <property type="entry name" value="RhaTrfase"/>
</dbReference>
<sequence length="295" mass="34390">MEKIIAILVTYNPDIEKLNAAIASITHQVDQIVIIDNHSKSLSGVRINDQKKIIEKLDSNMGIAFAQNIGISRAIKHNADYVFFMDQDSVFDGYTVKTLLQNHKRLSGKDNIKVGVVGVAYKDTNNKFVNHIWRDNGHKIEKILFTPQDSIVEVDFSISSGSLFATNVFDTVGLMDAGLFIDLVDIEWGLRAQNYGYKNFQVNQCIMQHTIGEKKINLFGRHISVHKPIRNYYLIRNSIILFKRKNLNRRWRMHFFKRTFLFFPIYSLFVEERKKRIHYMLKGFWDGFHNRTGHF</sequence>
<dbReference type="Gene3D" id="3.90.550.10">
    <property type="entry name" value="Spore Coat Polysaccharide Biosynthesis Protein SpsA, Chain A"/>
    <property type="match status" value="1"/>
</dbReference>
<keyword evidence="7" id="KW-1185">Reference proteome</keyword>
<reference evidence="5 8" key="2">
    <citation type="submission" date="2018-02" db="EMBL/GenBank/DDBJ databases">
        <title>Acetobacter orientalis genome.</title>
        <authorList>
            <person name="Nakashima N."/>
            <person name="Tamura T."/>
        </authorList>
    </citation>
    <scope>NUCLEOTIDE SEQUENCE [LARGE SCALE GENOMIC DNA]</scope>
    <source>
        <strain evidence="5 8">FAN1</strain>
    </source>
</reference>
<dbReference type="PANTHER" id="PTHR43179">
    <property type="entry name" value="RHAMNOSYLTRANSFERASE WBBL"/>
    <property type="match status" value="1"/>
</dbReference>
<keyword evidence="2" id="KW-0328">Glycosyltransferase</keyword>
<dbReference type="EMBL" id="AP018515">
    <property type="protein sequence ID" value="BBC78773.1"/>
    <property type="molecule type" value="Genomic_DNA"/>
</dbReference>
<evidence type="ECO:0000313" key="7">
    <source>
        <dbReference type="Proteomes" id="UP000032670"/>
    </source>
</evidence>
<dbReference type="RefSeq" id="WP_048841906.1">
    <property type="nucleotide sequence ID" value="NZ_BAMX01000031.1"/>
</dbReference>
<dbReference type="Proteomes" id="UP000032670">
    <property type="component" value="Unassembled WGS sequence"/>
</dbReference>
<reference evidence="6 7" key="1">
    <citation type="submission" date="2012-11" db="EMBL/GenBank/DDBJ databases">
        <title>Whole genome sequence of Acetobacter orientalis 21F-2.</title>
        <authorList>
            <person name="Azuma Y."/>
            <person name="Higashiura N."/>
            <person name="Hirakawa H."/>
            <person name="Matsushita K."/>
        </authorList>
    </citation>
    <scope>NUCLEOTIDE SEQUENCE [LARGE SCALE GENOMIC DNA]</scope>
    <source>
        <strain evidence="6 7">21F-2</strain>
    </source>
</reference>
<dbReference type="NCBIfam" id="TIGR01556">
    <property type="entry name" value="rhamnosyltran"/>
    <property type="match status" value="1"/>
</dbReference>
<evidence type="ECO:0000313" key="5">
    <source>
        <dbReference type="EMBL" id="BBC78773.1"/>
    </source>
</evidence>
<evidence type="ECO:0000256" key="1">
    <source>
        <dbReference type="ARBA" id="ARBA00006739"/>
    </source>
</evidence>
<evidence type="ECO:0000313" key="8">
    <source>
        <dbReference type="Proteomes" id="UP000270034"/>
    </source>
</evidence>
<dbReference type="PANTHER" id="PTHR43179:SF12">
    <property type="entry name" value="GALACTOFURANOSYLTRANSFERASE GLFT2"/>
    <property type="match status" value="1"/>
</dbReference>
<organism evidence="5 8">
    <name type="scientific">Acetobacter orientalis</name>
    <dbReference type="NCBI Taxonomy" id="146474"/>
    <lineage>
        <taxon>Bacteria</taxon>
        <taxon>Pseudomonadati</taxon>
        <taxon>Pseudomonadota</taxon>
        <taxon>Alphaproteobacteria</taxon>
        <taxon>Acetobacterales</taxon>
        <taxon>Acetobacteraceae</taxon>
        <taxon>Acetobacter</taxon>
    </lineage>
</organism>
<proteinExistence type="inferred from homology"/>
<dbReference type="STRING" id="1231341.Abor_031_025"/>
<dbReference type="Proteomes" id="UP000270034">
    <property type="component" value="Chromosome"/>
</dbReference>
<dbReference type="EMBL" id="BAMX01000031">
    <property type="protein sequence ID" value="GAN66859.1"/>
    <property type="molecule type" value="Genomic_DNA"/>
</dbReference>
<accession>A0A0D6NLE0</accession>
<dbReference type="InterPro" id="IPR001173">
    <property type="entry name" value="Glyco_trans_2-like"/>
</dbReference>
<feature type="domain" description="Glycosyltransferase 2-like" evidence="4">
    <location>
        <begin position="7"/>
        <end position="134"/>
    </location>
</feature>
<evidence type="ECO:0000256" key="2">
    <source>
        <dbReference type="ARBA" id="ARBA00022676"/>
    </source>
</evidence>
<dbReference type="GO" id="GO:0016757">
    <property type="term" value="F:glycosyltransferase activity"/>
    <property type="evidence" value="ECO:0007669"/>
    <property type="project" value="UniProtKB-KW"/>
</dbReference>
<name>A0A2Z5ZDV7_9PROT</name>
<dbReference type="SUPFAM" id="SSF53448">
    <property type="entry name" value="Nucleotide-diphospho-sugar transferases"/>
    <property type="match status" value="1"/>
</dbReference>
<keyword evidence="3 5" id="KW-0808">Transferase</keyword>
<gene>
    <name evidence="6" type="ORF">Abor_031_025</name>
    <name evidence="5" type="ORF">AcetOrient_orf00618</name>
</gene>
<evidence type="ECO:0000313" key="6">
    <source>
        <dbReference type="EMBL" id="GAN66859.1"/>
    </source>
</evidence>
<dbReference type="CDD" id="cd02526">
    <property type="entry name" value="GT2_RfbF_like"/>
    <property type="match status" value="1"/>
</dbReference>
<protein>
    <submittedName>
        <fullName evidence="5">Glycosyl transferase</fullName>
    </submittedName>
</protein>
<evidence type="ECO:0000259" key="4">
    <source>
        <dbReference type="Pfam" id="PF00535"/>
    </source>
</evidence>
<comment type="similarity">
    <text evidence="1">Belongs to the glycosyltransferase 2 family.</text>
</comment>
<dbReference type="InterPro" id="IPR029044">
    <property type="entry name" value="Nucleotide-diphossugar_trans"/>
</dbReference>
<dbReference type="AlphaFoldDB" id="A0A2Z5ZDV7"/>
<evidence type="ECO:0000256" key="3">
    <source>
        <dbReference type="ARBA" id="ARBA00022679"/>
    </source>
</evidence>